<proteinExistence type="predicted"/>
<dbReference type="PANTHER" id="PTHR13297:SF5">
    <property type="entry name" value="TBC1 DOMAIN FAMILY MEMBER 23"/>
    <property type="match status" value="1"/>
</dbReference>
<reference evidence="2" key="1">
    <citation type="submission" date="2020-11" db="EMBL/GenBank/DDBJ databases">
        <authorList>
            <person name="Tran Van P."/>
        </authorList>
    </citation>
    <scope>NUCLEOTIDE SEQUENCE</scope>
</reference>
<dbReference type="GO" id="GO:0005829">
    <property type="term" value="C:cytosol"/>
    <property type="evidence" value="ECO:0007669"/>
    <property type="project" value="GOC"/>
</dbReference>
<dbReference type="PANTHER" id="PTHR13297">
    <property type="entry name" value="TBC1 DOMAIN FAMILY MEMBER 23-RELATED"/>
    <property type="match status" value="1"/>
</dbReference>
<sequence>MSMSADNKQSLIDYLSCVPKALCIEDIGDLFYLVEQHYVSRTPHSIKALQSLLFQASEPLECEPQITDLSHMLCLPVPVSDLLPAAASPAVNSVRYFCVDCRPAEQYNSGHLSTAFHLDCSLLLEEPSAFNTAVKALLAAQRQAIDEQSVAGGQHLCFIGSGRDEEDQYVHMVVASFLQKHHQYVSLAFGGYEWLHRLIVANSEYTGALTDHNRKQCIACVKDKDSKSVRNGSKSSSPLTAGALSADVEHFTSALLDKMANAVKPKYKEMKDKLVDYVTNPNQQQVVRHVSPSDKLGKRYKAFNRFTIDEDLESGKYGLESDSNDESLQEIDVEKWSKSPEIIGCFKCQEIKDDGHMCASYLALSNTHLFVLRELSHNKNLAKIMAKRPLEMIYQIKQIPDVFNAQRFWHTTQHYECEKVDEEWVA</sequence>
<dbReference type="GO" id="GO:0005802">
    <property type="term" value="C:trans-Golgi network"/>
    <property type="evidence" value="ECO:0007669"/>
    <property type="project" value="TreeGrafter"/>
</dbReference>
<protein>
    <recommendedName>
        <fullName evidence="1">Rhodanese domain-containing protein</fullName>
    </recommendedName>
</protein>
<dbReference type="InterPro" id="IPR036873">
    <property type="entry name" value="Rhodanese-like_dom_sf"/>
</dbReference>
<dbReference type="InterPro" id="IPR039755">
    <property type="entry name" value="TBC1D23"/>
</dbReference>
<evidence type="ECO:0000313" key="2">
    <source>
        <dbReference type="EMBL" id="CAD7634594.1"/>
    </source>
</evidence>
<organism evidence="2">
    <name type="scientific">Medioppia subpectinata</name>
    <dbReference type="NCBI Taxonomy" id="1979941"/>
    <lineage>
        <taxon>Eukaryota</taxon>
        <taxon>Metazoa</taxon>
        <taxon>Ecdysozoa</taxon>
        <taxon>Arthropoda</taxon>
        <taxon>Chelicerata</taxon>
        <taxon>Arachnida</taxon>
        <taxon>Acari</taxon>
        <taxon>Acariformes</taxon>
        <taxon>Sarcoptiformes</taxon>
        <taxon>Oribatida</taxon>
        <taxon>Brachypylina</taxon>
        <taxon>Oppioidea</taxon>
        <taxon>Oppiidae</taxon>
        <taxon>Medioppia</taxon>
    </lineage>
</organism>
<dbReference type="EMBL" id="CAJPIZ010014937">
    <property type="protein sequence ID" value="CAG2115024.1"/>
    <property type="molecule type" value="Genomic_DNA"/>
</dbReference>
<accession>A0A7R9Q6Z5</accession>
<keyword evidence="3" id="KW-1185">Reference proteome</keyword>
<evidence type="ECO:0000259" key="1">
    <source>
        <dbReference type="PROSITE" id="PS50206"/>
    </source>
</evidence>
<dbReference type="CDD" id="cd20788">
    <property type="entry name" value="TBC1D23_C-like"/>
    <property type="match status" value="1"/>
</dbReference>
<gene>
    <name evidence="2" type="ORF">OSB1V03_LOCUS14990</name>
</gene>
<dbReference type="Proteomes" id="UP000759131">
    <property type="component" value="Unassembled WGS sequence"/>
</dbReference>
<dbReference type="Gene3D" id="3.40.250.10">
    <property type="entry name" value="Rhodanese-like domain"/>
    <property type="match status" value="1"/>
</dbReference>
<name>A0A7R9Q6Z5_9ACAR</name>
<dbReference type="AlphaFoldDB" id="A0A7R9Q6Z5"/>
<dbReference type="PROSITE" id="PS50206">
    <property type="entry name" value="RHODANESE_3"/>
    <property type="match status" value="1"/>
</dbReference>
<evidence type="ECO:0000313" key="3">
    <source>
        <dbReference type="Proteomes" id="UP000759131"/>
    </source>
</evidence>
<dbReference type="GO" id="GO:0042147">
    <property type="term" value="P:retrograde transport, endosome to Golgi"/>
    <property type="evidence" value="ECO:0007669"/>
    <property type="project" value="InterPro"/>
</dbReference>
<dbReference type="InterPro" id="IPR001763">
    <property type="entry name" value="Rhodanese-like_dom"/>
</dbReference>
<dbReference type="Pfam" id="PF19430">
    <property type="entry name" value="TBC1D23_C"/>
    <property type="match status" value="1"/>
</dbReference>
<dbReference type="OrthoDB" id="73307at2759"/>
<dbReference type="GO" id="GO:0099041">
    <property type="term" value="P:vesicle tethering to Golgi"/>
    <property type="evidence" value="ECO:0007669"/>
    <property type="project" value="TreeGrafter"/>
</dbReference>
<feature type="domain" description="Rhodanese" evidence="1">
    <location>
        <begin position="92"/>
        <end position="201"/>
    </location>
</feature>
<dbReference type="EMBL" id="OC869512">
    <property type="protein sequence ID" value="CAD7634594.1"/>
    <property type="molecule type" value="Genomic_DNA"/>
</dbReference>
<dbReference type="SUPFAM" id="SSF52821">
    <property type="entry name" value="Rhodanese/Cell cycle control phosphatase"/>
    <property type="match status" value="1"/>
</dbReference>
<dbReference type="InterPro" id="IPR045799">
    <property type="entry name" value="TBC1D23_C"/>
</dbReference>